<dbReference type="PROSITE" id="PS50127">
    <property type="entry name" value="UBC_2"/>
    <property type="match status" value="1"/>
</dbReference>
<evidence type="ECO:0000256" key="2">
    <source>
        <dbReference type="ARBA" id="ARBA00012486"/>
    </source>
</evidence>
<evidence type="ECO:0000256" key="1">
    <source>
        <dbReference type="ARBA" id="ARBA00004167"/>
    </source>
</evidence>
<evidence type="ECO:0000259" key="13">
    <source>
        <dbReference type="PROSITE" id="PS50127"/>
    </source>
</evidence>
<evidence type="ECO:0000256" key="7">
    <source>
        <dbReference type="ARBA" id="ARBA00022840"/>
    </source>
</evidence>
<evidence type="ECO:0000256" key="6">
    <source>
        <dbReference type="ARBA" id="ARBA00022786"/>
    </source>
</evidence>
<evidence type="ECO:0000256" key="12">
    <source>
        <dbReference type="SAM" id="Phobius"/>
    </source>
</evidence>
<feature type="domain" description="UBC core" evidence="13">
    <location>
        <begin position="118"/>
        <end position="302"/>
    </location>
</feature>
<sequence length="377" mass="42919">MLELFGVRSYLFWVGFDLLGGTLLKLDFSFLYGLCSFTCKPLKDCEDGTIFVVGVCTFARRSRVACAPCMSHCKTSTNARSKEAITLREHFVREQWIRICCDSISWIVDLLVKMAEKACVKRLQKEYRALCKEPVSNVVARPLPNDILEWLSCGFSSANRPFSLLLWSDYVLEGSQGTPFAGGYYYGKIKFPPEYPFKPPGISMTTPNGRFMTQKKICLSMSDFHPESWNPMWSVSSILTGLLSFMMDNSPTTGSVSTTEEEKQRLAKASLAFTVKSSQFFLFTTQPTFRKLFPEYVEKYEEQLAAEQSIDHATQESIQDENSGPTLKRRGAKEELKNMQVPKELNNQQKRRSFPTWLLMLLVFIFAAVMALPLLQI</sequence>
<dbReference type="InterPro" id="IPR000608">
    <property type="entry name" value="UBC"/>
</dbReference>
<proteinExistence type="predicted"/>
<dbReference type="GO" id="GO:0016020">
    <property type="term" value="C:membrane"/>
    <property type="evidence" value="ECO:0007669"/>
    <property type="project" value="UniProtKB-SubCell"/>
</dbReference>
<gene>
    <name evidence="14" type="ORF">Scaly_1840800</name>
</gene>
<dbReference type="GO" id="GO:0005524">
    <property type="term" value="F:ATP binding"/>
    <property type="evidence" value="ECO:0007669"/>
    <property type="project" value="UniProtKB-KW"/>
</dbReference>
<keyword evidence="3" id="KW-0808">Transferase</keyword>
<feature type="compositionally biased region" description="Polar residues" evidence="11">
    <location>
        <begin position="315"/>
        <end position="325"/>
    </location>
</feature>
<evidence type="ECO:0000256" key="10">
    <source>
        <dbReference type="ARBA" id="ARBA00056190"/>
    </source>
</evidence>
<dbReference type="InterPro" id="IPR016135">
    <property type="entry name" value="UBQ-conjugating_enzyme/RWD"/>
</dbReference>
<reference evidence="14" key="2">
    <citation type="journal article" date="2024" name="Plant">
        <title>Genomic evolution and insights into agronomic trait innovations of Sesamum species.</title>
        <authorList>
            <person name="Miao H."/>
            <person name="Wang L."/>
            <person name="Qu L."/>
            <person name="Liu H."/>
            <person name="Sun Y."/>
            <person name="Le M."/>
            <person name="Wang Q."/>
            <person name="Wei S."/>
            <person name="Zheng Y."/>
            <person name="Lin W."/>
            <person name="Duan Y."/>
            <person name="Cao H."/>
            <person name="Xiong S."/>
            <person name="Wang X."/>
            <person name="Wei L."/>
            <person name="Li C."/>
            <person name="Ma Q."/>
            <person name="Ju M."/>
            <person name="Zhao R."/>
            <person name="Li G."/>
            <person name="Mu C."/>
            <person name="Tian Q."/>
            <person name="Mei H."/>
            <person name="Zhang T."/>
            <person name="Gao T."/>
            <person name="Zhang H."/>
        </authorList>
    </citation>
    <scope>NUCLEOTIDE SEQUENCE</scope>
    <source>
        <strain evidence="14">KEN8</strain>
    </source>
</reference>
<feature type="transmembrane region" description="Helical" evidence="12">
    <location>
        <begin position="354"/>
        <end position="375"/>
    </location>
</feature>
<protein>
    <recommendedName>
        <fullName evidence="2">E2 ubiquitin-conjugating enzyme</fullName>
        <ecNumber evidence="2">2.3.2.23</ecNumber>
    </recommendedName>
</protein>
<keyword evidence="9 12" id="KW-0472">Membrane</keyword>
<evidence type="ECO:0000313" key="14">
    <source>
        <dbReference type="EMBL" id="KAL0341782.1"/>
    </source>
</evidence>
<dbReference type="SUPFAM" id="SSF54495">
    <property type="entry name" value="UBC-like"/>
    <property type="match status" value="1"/>
</dbReference>
<keyword evidence="8 12" id="KW-1133">Transmembrane helix</keyword>
<accession>A0AAW2NE65</accession>
<dbReference type="PANTHER" id="PTHR24067">
    <property type="entry name" value="UBIQUITIN-CONJUGATING ENZYME E2"/>
    <property type="match status" value="1"/>
</dbReference>
<comment type="function">
    <text evidence="10">Accepts the ubiquitin from the E1 complex and catalyzes its covalent attachment to other proteins.</text>
</comment>
<dbReference type="AlphaFoldDB" id="A0AAW2NE65"/>
<dbReference type="CDD" id="cd23799">
    <property type="entry name" value="UBCc_UBE2J"/>
    <property type="match status" value="1"/>
</dbReference>
<dbReference type="EC" id="2.3.2.23" evidence="2"/>
<comment type="subcellular location">
    <subcellularLocation>
        <location evidence="1">Membrane</location>
        <topology evidence="1">Single-pass membrane protein</topology>
    </subcellularLocation>
</comment>
<evidence type="ECO:0000256" key="9">
    <source>
        <dbReference type="ARBA" id="ARBA00023136"/>
    </source>
</evidence>
<dbReference type="GO" id="GO:0061631">
    <property type="term" value="F:ubiquitin conjugating enzyme activity"/>
    <property type="evidence" value="ECO:0007669"/>
    <property type="project" value="UniProtKB-EC"/>
</dbReference>
<dbReference type="GO" id="GO:1902457">
    <property type="term" value="P:negative regulation of stomatal opening"/>
    <property type="evidence" value="ECO:0007669"/>
    <property type="project" value="UniProtKB-ARBA"/>
</dbReference>
<dbReference type="InterPro" id="IPR050113">
    <property type="entry name" value="Ub_conjugating_enzyme"/>
</dbReference>
<name>A0AAW2NE65_9LAMI</name>
<evidence type="ECO:0000256" key="11">
    <source>
        <dbReference type="SAM" id="MobiDB-lite"/>
    </source>
</evidence>
<feature type="region of interest" description="Disordered" evidence="11">
    <location>
        <begin position="311"/>
        <end position="344"/>
    </location>
</feature>
<evidence type="ECO:0000256" key="5">
    <source>
        <dbReference type="ARBA" id="ARBA00022741"/>
    </source>
</evidence>
<keyword evidence="7" id="KW-0067">ATP-binding</keyword>
<dbReference type="FunFam" id="3.10.110.10:FF:000059">
    <property type="entry name" value="Ubiquitin-conjugating enzyme E2 34"/>
    <property type="match status" value="1"/>
</dbReference>
<keyword evidence="5" id="KW-0547">Nucleotide-binding</keyword>
<evidence type="ECO:0000256" key="4">
    <source>
        <dbReference type="ARBA" id="ARBA00022692"/>
    </source>
</evidence>
<dbReference type="Gene3D" id="3.10.110.10">
    <property type="entry name" value="Ubiquitin Conjugating Enzyme"/>
    <property type="match status" value="1"/>
</dbReference>
<dbReference type="EMBL" id="JACGWM010000011">
    <property type="protein sequence ID" value="KAL0341782.1"/>
    <property type="molecule type" value="Genomic_DNA"/>
</dbReference>
<comment type="caution">
    <text evidence="14">The sequence shown here is derived from an EMBL/GenBank/DDBJ whole genome shotgun (WGS) entry which is preliminary data.</text>
</comment>
<dbReference type="SMART" id="SM00212">
    <property type="entry name" value="UBCc"/>
    <property type="match status" value="1"/>
</dbReference>
<keyword evidence="6" id="KW-0833">Ubl conjugation pathway</keyword>
<dbReference type="GO" id="GO:0042631">
    <property type="term" value="P:cellular response to water deprivation"/>
    <property type="evidence" value="ECO:0007669"/>
    <property type="project" value="UniProtKB-ARBA"/>
</dbReference>
<organism evidence="14">
    <name type="scientific">Sesamum calycinum</name>
    <dbReference type="NCBI Taxonomy" id="2727403"/>
    <lineage>
        <taxon>Eukaryota</taxon>
        <taxon>Viridiplantae</taxon>
        <taxon>Streptophyta</taxon>
        <taxon>Embryophyta</taxon>
        <taxon>Tracheophyta</taxon>
        <taxon>Spermatophyta</taxon>
        <taxon>Magnoliopsida</taxon>
        <taxon>eudicotyledons</taxon>
        <taxon>Gunneridae</taxon>
        <taxon>Pentapetalae</taxon>
        <taxon>asterids</taxon>
        <taxon>lamiids</taxon>
        <taxon>Lamiales</taxon>
        <taxon>Pedaliaceae</taxon>
        <taxon>Sesamum</taxon>
    </lineage>
</organism>
<reference evidence="14" key="1">
    <citation type="submission" date="2020-06" db="EMBL/GenBank/DDBJ databases">
        <authorList>
            <person name="Li T."/>
            <person name="Hu X."/>
            <person name="Zhang T."/>
            <person name="Song X."/>
            <person name="Zhang H."/>
            <person name="Dai N."/>
            <person name="Sheng W."/>
            <person name="Hou X."/>
            <person name="Wei L."/>
        </authorList>
    </citation>
    <scope>NUCLEOTIDE SEQUENCE</scope>
    <source>
        <strain evidence="14">KEN8</strain>
        <tissue evidence="14">Leaf</tissue>
    </source>
</reference>
<dbReference type="Pfam" id="PF00179">
    <property type="entry name" value="UQ_con"/>
    <property type="match status" value="1"/>
</dbReference>
<keyword evidence="4 12" id="KW-0812">Transmembrane</keyword>
<evidence type="ECO:0000256" key="8">
    <source>
        <dbReference type="ARBA" id="ARBA00022989"/>
    </source>
</evidence>
<evidence type="ECO:0000256" key="3">
    <source>
        <dbReference type="ARBA" id="ARBA00022679"/>
    </source>
</evidence>